<dbReference type="InterPro" id="IPR013783">
    <property type="entry name" value="Ig-like_fold"/>
</dbReference>
<feature type="transmembrane region" description="Helical" evidence="2">
    <location>
        <begin position="6"/>
        <end position="28"/>
    </location>
</feature>
<keyword evidence="5" id="KW-1185">Reference proteome</keyword>
<organism evidence="4 5">
    <name type="scientific">Mizuhopecten yessoensis</name>
    <name type="common">Japanese scallop</name>
    <name type="synonym">Patinopecten yessoensis</name>
    <dbReference type="NCBI Taxonomy" id="6573"/>
    <lineage>
        <taxon>Eukaryota</taxon>
        <taxon>Metazoa</taxon>
        <taxon>Spiralia</taxon>
        <taxon>Lophotrochozoa</taxon>
        <taxon>Mollusca</taxon>
        <taxon>Bivalvia</taxon>
        <taxon>Autobranchia</taxon>
        <taxon>Pteriomorphia</taxon>
        <taxon>Pectinida</taxon>
        <taxon>Pectinoidea</taxon>
        <taxon>Pectinidae</taxon>
        <taxon>Mizuhopecten</taxon>
    </lineage>
</organism>
<dbReference type="InterPro" id="IPR036179">
    <property type="entry name" value="Ig-like_dom_sf"/>
</dbReference>
<feature type="region of interest" description="Disordered" evidence="1">
    <location>
        <begin position="335"/>
        <end position="408"/>
    </location>
</feature>
<reference evidence="4 5" key="1">
    <citation type="journal article" date="2017" name="Nat. Ecol. Evol.">
        <title>Scallop genome provides insights into evolution of bilaterian karyotype and development.</title>
        <authorList>
            <person name="Wang S."/>
            <person name="Zhang J."/>
            <person name="Jiao W."/>
            <person name="Li J."/>
            <person name="Xun X."/>
            <person name="Sun Y."/>
            <person name="Guo X."/>
            <person name="Huan P."/>
            <person name="Dong B."/>
            <person name="Zhang L."/>
            <person name="Hu X."/>
            <person name="Sun X."/>
            <person name="Wang J."/>
            <person name="Zhao C."/>
            <person name="Wang Y."/>
            <person name="Wang D."/>
            <person name="Huang X."/>
            <person name="Wang R."/>
            <person name="Lv J."/>
            <person name="Li Y."/>
            <person name="Zhang Z."/>
            <person name="Liu B."/>
            <person name="Lu W."/>
            <person name="Hui Y."/>
            <person name="Liang J."/>
            <person name="Zhou Z."/>
            <person name="Hou R."/>
            <person name="Li X."/>
            <person name="Liu Y."/>
            <person name="Li H."/>
            <person name="Ning X."/>
            <person name="Lin Y."/>
            <person name="Zhao L."/>
            <person name="Xing Q."/>
            <person name="Dou J."/>
            <person name="Li Y."/>
            <person name="Mao J."/>
            <person name="Guo H."/>
            <person name="Dou H."/>
            <person name="Li T."/>
            <person name="Mu C."/>
            <person name="Jiang W."/>
            <person name="Fu Q."/>
            <person name="Fu X."/>
            <person name="Miao Y."/>
            <person name="Liu J."/>
            <person name="Yu Q."/>
            <person name="Li R."/>
            <person name="Liao H."/>
            <person name="Li X."/>
            <person name="Kong Y."/>
            <person name="Jiang Z."/>
            <person name="Chourrout D."/>
            <person name="Li R."/>
            <person name="Bao Z."/>
        </authorList>
    </citation>
    <scope>NUCLEOTIDE SEQUENCE [LARGE SCALE GENOMIC DNA]</scope>
    <source>
        <strain evidence="4 5">PY_sf001</strain>
    </source>
</reference>
<dbReference type="OrthoDB" id="6160164at2759"/>
<evidence type="ECO:0000259" key="3">
    <source>
        <dbReference type="PROSITE" id="PS50835"/>
    </source>
</evidence>
<gene>
    <name evidence="4" type="ORF">KP79_PYT11336</name>
</gene>
<dbReference type="Proteomes" id="UP000242188">
    <property type="component" value="Unassembled WGS sequence"/>
</dbReference>
<name>A0A210PEZ4_MIZYE</name>
<evidence type="ECO:0000313" key="4">
    <source>
        <dbReference type="EMBL" id="OWF35063.1"/>
    </source>
</evidence>
<evidence type="ECO:0000256" key="1">
    <source>
        <dbReference type="SAM" id="MobiDB-lite"/>
    </source>
</evidence>
<sequence length="408" mass="46847">MNVSTQQFGSVLFIVVYFNSMFVPCSFYRDRNSKGRRKIYYEATAVTVQSNQTEVYRSGTDNGAARGHDRYPRQVVANLPLAKNLNLKADRALEREHHSFTKPFGGYIALDCDTDVTKAIFKQYARASRQWVHNNNALEIENDRMVYQMGLLTIQGLKTSDQGVFICRIEYEPKQFKSVALFTLVVESNDLMRVQETSVMTLQSNSASLGYIFPSATRAWWHIGNIVRSNISASQASDDRFLHANTSIAGYWTCIVSHQLKDGTKRTWKTARYVVHVTPPPSKLEQISTYCSMHPVTIVMCGLVIGGFILVLFVVCVSRVDKEKMQAEEEMDKMKERLLPGEQGRKDDNHPNVDRSYKVYQAGHGYDRFPTQENEQDYYQYEHGHNSNPLAFENDDEYNYTHENKQDQ</sequence>
<evidence type="ECO:0000313" key="5">
    <source>
        <dbReference type="Proteomes" id="UP000242188"/>
    </source>
</evidence>
<accession>A0A210PEZ4</accession>
<comment type="caution">
    <text evidence="4">The sequence shown here is derived from an EMBL/GenBank/DDBJ whole genome shotgun (WGS) entry which is preliminary data.</text>
</comment>
<keyword evidence="2" id="KW-0812">Transmembrane</keyword>
<dbReference type="Gene3D" id="2.60.40.10">
    <property type="entry name" value="Immunoglobulins"/>
    <property type="match status" value="1"/>
</dbReference>
<dbReference type="PROSITE" id="PS50835">
    <property type="entry name" value="IG_LIKE"/>
    <property type="match status" value="1"/>
</dbReference>
<feature type="transmembrane region" description="Helical" evidence="2">
    <location>
        <begin position="296"/>
        <end position="315"/>
    </location>
</feature>
<feature type="domain" description="Ig-like" evidence="3">
    <location>
        <begin position="105"/>
        <end position="180"/>
    </location>
</feature>
<keyword evidence="2" id="KW-1133">Transmembrane helix</keyword>
<keyword evidence="2" id="KW-0472">Membrane</keyword>
<evidence type="ECO:0000256" key="2">
    <source>
        <dbReference type="SAM" id="Phobius"/>
    </source>
</evidence>
<dbReference type="SUPFAM" id="SSF48726">
    <property type="entry name" value="Immunoglobulin"/>
    <property type="match status" value="1"/>
</dbReference>
<feature type="compositionally biased region" description="Basic and acidic residues" evidence="1">
    <location>
        <begin position="335"/>
        <end position="357"/>
    </location>
</feature>
<feature type="compositionally biased region" description="Basic and acidic residues" evidence="1">
    <location>
        <begin position="399"/>
        <end position="408"/>
    </location>
</feature>
<protein>
    <submittedName>
        <fullName evidence="4">Contactin-3</fullName>
    </submittedName>
</protein>
<dbReference type="AlphaFoldDB" id="A0A210PEZ4"/>
<dbReference type="InterPro" id="IPR007110">
    <property type="entry name" value="Ig-like_dom"/>
</dbReference>
<proteinExistence type="predicted"/>
<dbReference type="EMBL" id="NEDP02076743">
    <property type="protein sequence ID" value="OWF35063.1"/>
    <property type="molecule type" value="Genomic_DNA"/>
</dbReference>